<proteinExistence type="predicted"/>
<dbReference type="AlphaFoldDB" id="X0XGC3"/>
<sequence length="183" mass="20243">IARAVGLSPLFAAAFLSELKAEQKLKVSSMKVGSSPIYYLEGQEEKLEGFIEHLNFREREAFLLLKGVGVLEDSLQTPVVRVALRAIKDFAVPVKVRVGGELKLFWKYFLLGDEEVGGFVKKGVEKKVEEKVVSDVGAHPARGHASEQLEDTSRVTRSPTQEVEKEVKERVSDISAHPPTLNS</sequence>
<evidence type="ECO:0000313" key="2">
    <source>
        <dbReference type="EMBL" id="GAG42180.1"/>
    </source>
</evidence>
<name>X0XGC3_9ZZZZ</name>
<feature type="region of interest" description="Disordered" evidence="1">
    <location>
        <begin position="135"/>
        <end position="183"/>
    </location>
</feature>
<feature type="compositionally biased region" description="Basic and acidic residues" evidence="1">
    <location>
        <begin position="162"/>
        <end position="172"/>
    </location>
</feature>
<evidence type="ECO:0000256" key="1">
    <source>
        <dbReference type="SAM" id="MobiDB-lite"/>
    </source>
</evidence>
<feature type="compositionally biased region" description="Basic and acidic residues" evidence="1">
    <location>
        <begin position="144"/>
        <end position="154"/>
    </location>
</feature>
<feature type="non-terminal residue" evidence="2">
    <location>
        <position position="1"/>
    </location>
</feature>
<gene>
    <name evidence="2" type="ORF">S01H1_82903</name>
</gene>
<accession>X0XGC3</accession>
<reference evidence="2" key="1">
    <citation type="journal article" date="2014" name="Front. Microbiol.">
        <title>High frequency of phylogenetically diverse reductive dehalogenase-homologous genes in deep subseafloor sedimentary metagenomes.</title>
        <authorList>
            <person name="Kawai M."/>
            <person name="Futagami T."/>
            <person name="Toyoda A."/>
            <person name="Takaki Y."/>
            <person name="Nishi S."/>
            <person name="Hori S."/>
            <person name="Arai W."/>
            <person name="Tsubouchi T."/>
            <person name="Morono Y."/>
            <person name="Uchiyama I."/>
            <person name="Ito T."/>
            <person name="Fujiyama A."/>
            <person name="Inagaki F."/>
            <person name="Takami H."/>
        </authorList>
    </citation>
    <scope>NUCLEOTIDE SEQUENCE</scope>
    <source>
        <strain evidence="2">Expedition CK06-06</strain>
    </source>
</reference>
<organism evidence="2">
    <name type="scientific">marine sediment metagenome</name>
    <dbReference type="NCBI Taxonomy" id="412755"/>
    <lineage>
        <taxon>unclassified sequences</taxon>
        <taxon>metagenomes</taxon>
        <taxon>ecological metagenomes</taxon>
    </lineage>
</organism>
<dbReference type="EMBL" id="BARS01056261">
    <property type="protein sequence ID" value="GAG42180.1"/>
    <property type="molecule type" value="Genomic_DNA"/>
</dbReference>
<protein>
    <submittedName>
        <fullName evidence="2">Uncharacterized protein</fullName>
    </submittedName>
</protein>
<comment type="caution">
    <text evidence="2">The sequence shown here is derived from an EMBL/GenBank/DDBJ whole genome shotgun (WGS) entry which is preliminary data.</text>
</comment>
<feature type="non-terminal residue" evidence="2">
    <location>
        <position position="183"/>
    </location>
</feature>